<evidence type="ECO:0000313" key="4">
    <source>
        <dbReference type="EMBL" id="GIZ51585.1"/>
    </source>
</evidence>
<protein>
    <submittedName>
        <fullName evidence="4">MBL fold hydrolase</fullName>
    </submittedName>
</protein>
<dbReference type="GO" id="GO:0016787">
    <property type="term" value="F:hydrolase activity"/>
    <property type="evidence" value="ECO:0007669"/>
    <property type="project" value="UniProtKB-KW"/>
</dbReference>
<dbReference type="InterPro" id="IPR011108">
    <property type="entry name" value="RMMBL"/>
</dbReference>
<organism evidence="4 5">
    <name type="scientific">Noviherbaspirillum aridicola</name>
    <dbReference type="NCBI Taxonomy" id="2849687"/>
    <lineage>
        <taxon>Bacteria</taxon>
        <taxon>Pseudomonadati</taxon>
        <taxon>Pseudomonadota</taxon>
        <taxon>Betaproteobacteria</taxon>
        <taxon>Burkholderiales</taxon>
        <taxon>Oxalobacteraceae</taxon>
        <taxon>Noviherbaspirillum</taxon>
    </lineage>
</organism>
<dbReference type="InterPro" id="IPR050698">
    <property type="entry name" value="MBL"/>
</dbReference>
<dbReference type="Proteomes" id="UP000887222">
    <property type="component" value="Unassembled WGS sequence"/>
</dbReference>
<dbReference type="SUPFAM" id="SSF56281">
    <property type="entry name" value="Metallo-hydrolase/oxidoreductase"/>
    <property type="match status" value="1"/>
</dbReference>
<dbReference type="CDD" id="cd16295">
    <property type="entry name" value="TTHA0252-CPSF-like_MBL-fold"/>
    <property type="match status" value="1"/>
</dbReference>
<evidence type="ECO:0000313" key="5">
    <source>
        <dbReference type="Proteomes" id="UP000887222"/>
    </source>
</evidence>
<proteinExistence type="predicted"/>
<accession>A0ABQ4Q346</accession>
<dbReference type="Gene3D" id="3.40.50.10890">
    <property type="match status" value="1"/>
</dbReference>
<dbReference type="Pfam" id="PF10996">
    <property type="entry name" value="Beta-Casp"/>
    <property type="match status" value="1"/>
</dbReference>
<keyword evidence="1 4" id="KW-0378">Hydrolase</keyword>
<feature type="domain" description="Beta-Casp" evidence="3">
    <location>
        <begin position="247"/>
        <end position="367"/>
    </location>
</feature>
<dbReference type="SMART" id="SM01027">
    <property type="entry name" value="Beta-Casp"/>
    <property type="match status" value="1"/>
</dbReference>
<name>A0ABQ4Q346_9BURK</name>
<evidence type="ECO:0000259" key="3">
    <source>
        <dbReference type="SMART" id="SM01027"/>
    </source>
</evidence>
<dbReference type="EMBL" id="BPMK01000006">
    <property type="protein sequence ID" value="GIZ51585.1"/>
    <property type="molecule type" value="Genomic_DNA"/>
</dbReference>
<evidence type="ECO:0000259" key="2">
    <source>
        <dbReference type="SMART" id="SM00849"/>
    </source>
</evidence>
<reference evidence="4 5" key="1">
    <citation type="journal article" date="2022" name="Int. J. Syst. Evol. Microbiol.">
        <title>Noviherbaspirillum aridicola sp. nov., isolated from an arid soil in Pakistan.</title>
        <authorList>
            <person name="Khan I.U."/>
            <person name="Saqib M."/>
            <person name="Amin A."/>
            <person name="Hussain F."/>
            <person name="Li L."/>
            <person name="Liu Y.H."/>
            <person name="Fang B.Z."/>
            <person name="Ahmed I."/>
            <person name="Li W.J."/>
        </authorList>
    </citation>
    <scope>NUCLEOTIDE SEQUENCE [LARGE SCALE GENOMIC DNA]</scope>
    <source>
        <strain evidence="4 5">NCCP-691</strain>
    </source>
</reference>
<dbReference type="Pfam" id="PF00753">
    <property type="entry name" value="Lactamase_B"/>
    <property type="match status" value="1"/>
</dbReference>
<comment type="caution">
    <text evidence="4">The sequence shown here is derived from an EMBL/GenBank/DDBJ whole genome shotgun (WGS) entry which is preliminary data.</text>
</comment>
<evidence type="ECO:0000256" key="1">
    <source>
        <dbReference type="ARBA" id="ARBA00022801"/>
    </source>
</evidence>
<dbReference type="RefSeq" id="WP_220807750.1">
    <property type="nucleotide sequence ID" value="NZ_BPMK01000006.1"/>
</dbReference>
<dbReference type="InterPro" id="IPR001279">
    <property type="entry name" value="Metallo-B-lactamas"/>
</dbReference>
<dbReference type="InterPro" id="IPR022712">
    <property type="entry name" value="Beta_Casp"/>
</dbReference>
<dbReference type="PANTHER" id="PTHR11203">
    <property type="entry name" value="CLEAVAGE AND POLYADENYLATION SPECIFICITY FACTOR FAMILY MEMBER"/>
    <property type="match status" value="1"/>
</dbReference>
<dbReference type="PANTHER" id="PTHR11203:SF37">
    <property type="entry name" value="INTEGRATOR COMPLEX SUBUNIT 11"/>
    <property type="match status" value="1"/>
</dbReference>
<feature type="domain" description="Metallo-beta-lactamase" evidence="2">
    <location>
        <begin position="13"/>
        <end position="242"/>
    </location>
</feature>
<dbReference type="Gene3D" id="3.60.15.10">
    <property type="entry name" value="Ribonuclease Z/Hydroxyacylglutathione hydrolase-like"/>
    <property type="match status" value="1"/>
</dbReference>
<gene>
    <name evidence="4" type="ORF">NCCP691_15990</name>
</gene>
<dbReference type="InterPro" id="IPR036866">
    <property type="entry name" value="RibonucZ/Hydroxyglut_hydro"/>
</dbReference>
<dbReference type="Pfam" id="PF07521">
    <property type="entry name" value="RMMBL"/>
    <property type="match status" value="1"/>
</dbReference>
<dbReference type="SMART" id="SM00849">
    <property type="entry name" value="Lactamase_B"/>
    <property type="match status" value="1"/>
</dbReference>
<sequence length="453" mass="49899">MQLQFLGATGTVTGSKYLVRSEHANVLVDCGLFQGYKQLRLRNRAPLPVAPSAIDAVVLTHAHLDHSGYLPLLVREGFRGKIYCSEATFDLCKLLLPDSGRLLEEEANLANRRQYSRHSPALPLYTEEDALRALKYFRPVTIGKRFEVTGRLHAFMRQTGHILGACSVRIDNGTTSICFSGDLGRAADPVMVAPEPPPGADYLVVESTYGNRRHDPTDPLDLMATTIQETAARGGVVVVPAFAVGRAQTMLYYINQLKEQGRIPELLPVYLNSPMAADVTELYRRHSSSHRLKPDQCRAMCNAAKIVNSVEESKELNRRQVPMVIVAASGMATGGRVLHHLKAFAPDPRNTILFAGFQAGGTRGAAMLAGVDAIKIHGEYVPVRAQVTQIENLSAHADGDEILDWMRGMPAKPKRVFITHGEPDAADTLRRRIDEELGWDSTVPEYLESIELD</sequence>
<keyword evidence="5" id="KW-1185">Reference proteome</keyword>